<proteinExistence type="predicted"/>
<accession>A0A4R8Q196</accession>
<dbReference type="Proteomes" id="UP000295083">
    <property type="component" value="Unassembled WGS sequence"/>
</dbReference>
<dbReference type="EMBL" id="QAPG01000096">
    <property type="protein sequence ID" value="TDZ31708.1"/>
    <property type="molecule type" value="Genomic_DNA"/>
</dbReference>
<dbReference type="AlphaFoldDB" id="A0A4R8Q196"/>
<comment type="caution">
    <text evidence="2">The sequence shown here is derived from an EMBL/GenBank/DDBJ whole genome shotgun (WGS) entry which is preliminary data.</text>
</comment>
<gene>
    <name evidence="2" type="ORF">C8035_v001295</name>
</gene>
<name>A0A4R8Q196_9PEZI</name>
<protein>
    <submittedName>
        <fullName evidence="2">Uncharacterized protein</fullName>
    </submittedName>
</protein>
<feature type="chain" id="PRO_5020256092" evidence="1">
    <location>
        <begin position="21"/>
        <end position="101"/>
    </location>
</feature>
<feature type="signal peptide" evidence="1">
    <location>
        <begin position="1"/>
        <end position="20"/>
    </location>
</feature>
<reference evidence="2 3" key="1">
    <citation type="submission" date="2018-11" db="EMBL/GenBank/DDBJ databases">
        <title>Genome sequence and assembly of Colletotrichum spinosum.</title>
        <authorList>
            <person name="Gan P."/>
            <person name="Shirasu K."/>
        </authorList>
    </citation>
    <scope>NUCLEOTIDE SEQUENCE [LARGE SCALE GENOMIC DNA]</scope>
    <source>
        <strain evidence="2 3">CBS 515.97</strain>
    </source>
</reference>
<keyword evidence="1" id="KW-0732">Signal</keyword>
<keyword evidence="3" id="KW-1185">Reference proteome</keyword>
<evidence type="ECO:0000313" key="2">
    <source>
        <dbReference type="EMBL" id="TDZ31708.1"/>
    </source>
</evidence>
<evidence type="ECO:0000313" key="3">
    <source>
        <dbReference type="Proteomes" id="UP000295083"/>
    </source>
</evidence>
<evidence type="ECO:0000256" key="1">
    <source>
        <dbReference type="SAM" id="SignalP"/>
    </source>
</evidence>
<sequence length="101" mass="10423">MQFSTILATILTLAPALVLADDATANCPRQMDSACSFGRTPRCLSVGGRNVCVTSCPASTVSCPENCVKAGKGGGWCGVDNTGRSTGYCVCENGHDTARFV</sequence>
<organism evidence="2 3">
    <name type="scientific">Colletotrichum spinosum</name>
    <dbReference type="NCBI Taxonomy" id="1347390"/>
    <lineage>
        <taxon>Eukaryota</taxon>
        <taxon>Fungi</taxon>
        <taxon>Dikarya</taxon>
        <taxon>Ascomycota</taxon>
        <taxon>Pezizomycotina</taxon>
        <taxon>Sordariomycetes</taxon>
        <taxon>Hypocreomycetidae</taxon>
        <taxon>Glomerellales</taxon>
        <taxon>Glomerellaceae</taxon>
        <taxon>Colletotrichum</taxon>
        <taxon>Colletotrichum orbiculare species complex</taxon>
    </lineage>
</organism>